<organism evidence="1 2">
    <name type="scientific">Algoriphagus boritolerans DSM 17298 = JCM 18970</name>
    <dbReference type="NCBI Taxonomy" id="1120964"/>
    <lineage>
        <taxon>Bacteria</taxon>
        <taxon>Pseudomonadati</taxon>
        <taxon>Bacteroidota</taxon>
        <taxon>Cytophagia</taxon>
        <taxon>Cytophagales</taxon>
        <taxon>Cyclobacteriaceae</taxon>
        <taxon>Algoriphagus</taxon>
    </lineage>
</organism>
<sequence>MGRPMARERFIPRTNFYYGGKESLRNAPRFLAESRRVGLEST</sequence>
<reference evidence="2" key="1">
    <citation type="submission" date="2016-10" db="EMBL/GenBank/DDBJ databases">
        <authorList>
            <person name="Varghese N."/>
            <person name="Submissions S."/>
        </authorList>
    </citation>
    <scope>NUCLEOTIDE SEQUENCE [LARGE SCALE GENOMIC DNA]</scope>
    <source>
        <strain evidence="2">DSM 17298</strain>
    </source>
</reference>
<keyword evidence="2" id="KW-1185">Reference proteome</keyword>
<dbReference type="Proteomes" id="UP000236736">
    <property type="component" value="Unassembled WGS sequence"/>
</dbReference>
<name>A0A1H6AHB2_9BACT</name>
<proteinExistence type="predicted"/>
<evidence type="ECO:0000313" key="2">
    <source>
        <dbReference type="Proteomes" id="UP000236736"/>
    </source>
</evidence>
<dbReference type="EMBL" id="FNVR01000044">
    <property type="protein sequence ID" value="SEG47395.1"/>
    <property type="molecule type" value="Genomic_DNA"/>
</dbReference>
<protein>
    <submittedName>
        <fullName evidence="1">Uncharacterized protein</fullName>
    </submittedName>
</protein>
<evidence type="ECO:0000313" key="1">
    <source>
        <dbReference type="EMBL" id="SEG47395.1"/>
    </source>
</evidence>
<dbReference type="AlphaFoldDB" id="A0A1H6AHB2"/>
<accession>A0A1H6AHB2</accession>
<gene>
    <name evidence="1" type="ORF">SAMN03080598_04103</name>
</gene>